<evidence type="ECO:0000313" key="3">
    <source>
        <dbReference type="Proteomes" id="UP001173465"/>
    </source>
</evidence>
<reference evidence="2" key="2">
    <citation type="journal article" date="2022" name="Sci. Total Environ.">
        <title>Prevalence, transmission, and molecular epidemiology of tet(X)-positive bacteria among humans, animals, and environmental niches in China: An epidemiological, and genomic-based study.</title>
        <authorList>
            <person name="Dong N."/>
            <person name="Zeng Y."/>
            <person name="Cai C."/>
            <person name="Sun C."/>
            <person name="Lu J."/>
            <person name="Liu C."/>
            <person name="Zhou H."/>
            <person name="Sun Q."/>
            <person name="Shu L."/>
            <person name="Wang H."/>
            <person name="Wang Y."/>
            <person name="Wang S."/>
            <person name="Wu C."/>
            <person name="Chan E.W."/>
            <person name="Chen G."/>
            <person name="Shen Z."/>
            <person name="Chen S."/>
            <person name="Zhang R."/>
        </authorList>
    </citation>
    <scope>NUCLEOTIDE SEQUENCE</scope>
    <source>
        <strain evidence="2">DF46-2-2</strain>
    </source>
</reference>
<evidence type="ECO:0000256" key="1">
    <source>
        <dbReference type="SAM" id="SignalP"/>
    </source>
</evidence>
<organism evidence="2 3">
    <name type="scientific">Thiopseudomonas alkaliphila</name>
    <dbReference type="NCBI Taxonomy" id="1697053"/>
    <lineage>
        <taxon>Bacteria</taxon>
        <taxon>Pseudomonadati</taxon>
        <taxon>Pseudomonadota</taxon>
        <taxon>Gammaproteobacteria</taxon>
        <taxon>Pseudomonadales</taxon>
        <taxon>Pseudomonadaceae</taxon>
        <taxon>Thiopseudomonas</taxon>
    </lineage>
</organism>
<feature type="signal peptide" evidence="1">
    <location>
        <begin position="1"/>
        <end position="21"/>
    </location>
</feature>
<reference evidence="2" key="1">
    <citation type="submission" date="2020-06" db="EMBL/GenBank/DDBJ databases">
        <authorList>
            <person name="Dong N."/>
        </authorList>
    </citation>
    <scope>NUCLEOTIDE SEQUENCE</scope>
    <source>
        <strain evidence="2">DF46-2-2</strain>
    </source>
</reference>
<dbReference type="RefSeq" id="WP_286593404.1">
    <property type="nucleotide sequence ID" value="NZ_JACANB010000002.1"/>
</dbReference>
<sequence>MGKLGMFFAGLVLTLVMSVQAEPVTSLQVIFQHYRFNAPPNPVLVAQPHADLLLLKYSTAKGKQYLAFSKEPELDPACKWVTLLNQFNQPELLSEACQAVHKSFSATFKAHPSLPFKLGQQPEFYAFSSAGNTFLFSPLATGGALKIDTDFLTDQQLKQLLAH</sequence>
<proteinExistence type="predicted"/>
<feature type="chain" id="PRO_5043734213" evidence="1">
    <location>
        <begin position="22"/>
        <end position="163"/>
    </location>
</feature>
<evidence type="ECO:0000313" key="2">
    <source>
        <dbReference type="EMBL" id="MDM1695981.1"/>
    </source>
</evidence>
<comment type="caution">
    <text evidence="2">The sequence shown here is derived from an EMBL/GenBank/DDBJ whole genome shotgun (WGS) entry which is preliminary data.</text>
</comment>
<dbReference type="AlphaFoldDB" id="A0AAW7DTB6"/>
<accession>A0AAW7DTB6</accession>
<name>A0AAW7DTB6_9GAMM</name>
<dbReference type="Proteomes" id="UP001173465">
    <property type="component" value="Unassembled WGS sequence"/>
</dbReference>
<dbReference type="EMBL" id="JACANB010000002">
    <property type="protein sequence ID" value="MDM1695981.1"/>
    <property type="molecule type" value="Genomic_DNA"/>
</dbReference>
<gene>
    <name evidence="2" type="ORF">HX099_04775</name>
</gene>
<keyword evidence="1" id="KW-0732">Signal</keyword>
<protein>
    <submittedName>
        <fullName evidence="2">Uncharacterized protein</fullName>
    </submittedName>
</protein>